<gene>
    <name evidence="1" type="ORF">SYN_03052</name>
</gene>
<protein>
    <submittedName>
        <fullName evidence="1">Hypothetical cytosolic protein</fullName>
    </submittedName>
</protein>
<dbReference type="KEGG" id="sat:SYN_03052"/>
<organism evidence="1 2">
    <name type="scientific">Syntrophus aciditrophicus (strain SB)</name>
    <dbReference type="NCBI Taxonomy" id="56780"/>
    <lineage>
        <taxon>Bacteria</taxon>
        <taxon>Pseudomonadati</taxon>
        <taxon>Thermodesulfobacteriota</taxon>
        <taxon>Syntrophia</taxon>
        <taxon>Syntrophales</taxon>
        <taxon>Syntrophaceae</taxon>
        <taxon>Syntrophus</taxon>
    </lineage>
</organism>
<dbReference type="EMBL" id="CP000252">
    <property type="protein sequence ID" value="ABC77579.1"/>
    <property type="molecule type" value="Genomic_DNA"/>
</dbReference>
<dbReference type="HOGENOM" id="CLU_3104675_0_0_7"/>
<evidence type="ECO:0000313" key="2">
    <source>
        <dbReference type="Proteomes" id="UP000001933"/>
    </source>
</evidence>
<keyword evidence="2" id="KW-1185">Reference proteome</keyword>
<accession>Q2LU16</accession>
<sequence>MVEAFDSIHFCHGTRSCFFLSIENKKATERSVAFCRLYLDDIKSSATVKIK</sequence>
<name>Q2LU16_SYNAS</name>
<evidence type="ECO:0000313" key="1">
    <source>
        <dbReference type="EMBL" id="ABC77579.1"/>
    </source>
</evidence>
<dbReference type="Proteomes" id="UP000001933">
    <property type="component" value="Chromosome"/>
</dbReference>
<dbReference type="AlphaFoldDB" id="Q2LU16"/>
<dbReference type="InParanoid" id="Q2LU16"/>
<reference evidence="1 2" key="1">
    <citation type="journal article" date="2007" name="Proc. Natl. Acad. Sci. U.S.A.">
        <title>The genome of Syntrophus aciditrophicus: life at the thermodynamic limit of microbial growth.</title>
        <authorList>
            <person name="McInerney M.J."/>
            <person name="Rohlin L."/>
            <person name="Mouttaki H."/>
            <person name="Kim U."/>
            <person name="Krupp R.S."/>
            <person name="Rios-Hernandez L."/>
            <person name="Sieber J."/>
            <person name="Struchtemeyer C.G."/>
            <person name="Bhattacharyya A."/>
            <person name="Campbell J.W."/>
            <person name="Gunsalus R.P."/>
        </authorList>
    </citation>
    <scope>NUCLEOTIDE SEQUENCE [LARGE SCALE GENOMIC DNA]</scope>
    <source>
        <strain evidence="1 2">SB</strain>
    </source>
</reference>
<proteinExistence type="predicted"/>